<dbReference type="Proteomes" id="UP001231189">
    <property type="component" value="Unassembled WGS sequence"/>
</dbReference>
<dbReference type="InterPro" id="IPR039391">
    <property type="entry name" value="Phytocyanin-like"/>
</dbReference>
<evidence type="ECO:0000313" key="5">
    <source>
        <dbReference type="EMBL" id="KAK1601047.1"/>
    </source>
</evidence>
<dbReference type="GO" id="GO:0009055">
    <property type="term" value="F:electron transfer activity"/>
    <property type="evidence" value="ECO:0007669"/>
    <property type="project" value="InterPro"/>
</dbReference>
<dbReference type="EMBL" id="JAUUTY010000517">
    <property type="protein sequence ID" value="KAK1601047.1"/>
    <property type="molecule type" value="Genomic_DNA"/>
</dbReference>
<keyword evidence="6" id="KW-1185">Reference proteome</keyword>
<dbReference type="GO" id="GO:0005886">
    <property type="term" value="C:plasma membrane"/>
    <property type="evidence" value="ECO:0007669"/>
    <property type="project" value="TreeGrafter"/>
</dbReference>
<organism evidence="5 6">
    <name type="scientific">Lolium multiflorum</name>
    <name type="common">Italian ryegrass</name>
    <name type="synonym">Lolium perenne subsp. multiflorum</name>
    <dbReference type="NCBI Taxonomy" id="4521"/>
    <lineage>
        <taxon>Eukaryota</taxon>
        <taxon>Viridiplantae</taxon>
        <taxon>Streptophyta</taxon>
        <taxon>Embryophyta</taxon>
        <taxon>Tracheophyta</taxon>
        <taxon>Spermatophyta</taxon>
        <taxon>Magnoliopsida</taxon>
        <taxon>Liliopsida</taxon>
        <taxon>Poales</taxon>
        <taxon>Poaceae</taxon>
        <taxon>BOP clade</taxon>
        <taxon>Pooideae</taxon>
        <taxon>Poodae</taxon>
        <taxon>Poeae</taxon>
        <taxon>Poeae Chloroplast Group 2 (Poeae type)</taxon>
        <taxon>Loliodinae</taxon>
        <taxon>Loliinae</taxon>
        <taxon>Lolium</taxon>
    </lineage>
</organism>
<dbReference type="PROSITE" id="PS51485">
    <property type="entry name" value="PHYTOCYANIN"/>
    <property type="match status" value="1"/>
</dbReference>
<reference evidence="5" key="1">
    <citation type="submission" date="2023-07" db="EMBL/GenBank/DDBJ databases">
        <title>A chromosome-level genome assembly of Lolium multiflorum.</title>
        <authorList>
            <person name="Chen Y."/>
            <person name="Copetti D."/>
            <person name="Kolliker R."/>
            <person name="Studer B."/>
        </authorList>
    </citation>
    <scope>NUCLEOTIDE SEQUENCE</scope>
    <source>
        <strain evidence="5">02402/16</strain>
        <tissue evidence="5">Leaf</tissue>
    </source>
</reference>
<evidence type="ECO:0000256" key="1">
    <source>
        <dbReference type="ARBA" id="ARBA00022723"/>
    </source>
</evidence>
<dbReference type="PANTHER" id="PTHR33021:SF502">
    <property type="entry name" value="OSJNBA0079A21.6 PROTEIN"/>
    <property type="match status" value="1"/>
</dbReference>
<dbReference type="CDD" id="cd04216">
    <property type="entry name" value="Phytocyanin"/>
    <property type="match status" value="1"/>
</dbReference>
<dbReference type="FunFam" id="2.60.40.420:FF:000003">
    <property type="entry name" value="Blue copper"/>
    <property type="match status" value="1"/>
</dbReference>
<keyword evidence="3" id="KW-0732">Signal</keyword>
<dbReference type="Pfam" id="PF02298">
    <property type="entry name" value="Cu_bind_like"/>
    <property type="match status" value="1"/>
</dbReference>
<feature type="chain" id="PRO_5041925246" description="Phytocyanin domain-containing protein" evidence="3">
    <location>
        <begin position="27"/>
        <end position="191"/>
    </location>
</feature>
<dbReference type="InterPro" id="IPR003245">
    <property type="entry name" value="Phytocyanin_dom"/>
</dbReference>
<protein>
    <recommendedName>
        <fullName evidence="4">Phytocyanin domain-containing protein</fullName>
    </recommendedName>
</protein>
<sequence>MAGGVGVVALALCVLLAHRVVREAQAASYTVGNSAGWDISADLPSWADGKTFNVGDVLVFTYSKYHTLDEVDAAGFSNCSATNALLSRSDGNTTVALTSGGDRYFICAHQTHCLGGMKLHVHVTGGSTAAVPAGAGLGAPQASPGGALGPVGAGTDYGDAGIPRLDLGGSHRLLATGTVMATLCVAVALFI</sequence>
<keyword evidence="1" id="KW-0479">Metal-binding</keyword>
<dbReference type="SUPFAM" id="SSF49503">
    <property type="entry name" value="Cupredoxins"/>
    <property type="match status" value="1"/>
</dbReference>
<dbReference type="InterPro" id="IPR008972">
    <property type="entry name" value="Cupredoxin"/>
</dbReference>
<name>A0AAD8QGI3_LOLMU</name>
<feature type="signal peptide" evidence="3">
    <location>
        <begin position="1"/>
        <end position="26"/>
    </location>
</feature>
<dbReference type="PANTHER" id="PTHR33021">
    <property type="entry name" value="BLUE COPPER PROTEIN"/>
    <property type="match status" value="1"/>
</dbReference>
<dbReference type="Gene3D" id="2.60.40.420">
    <property type="entry name" value="Cupredoxins - blue copper proteins"/>
    <property type="match status" value="1"/>
</dbReference>
<evidence type="ECO:0000256" key="2">
    <source>
        <dbReference type="ARBA" id="ARBA00023180"/>
    </source>
</evidence>
<evidence type="ECO:0000256" key="3">
    <source>
        <dbReference type="SAM" id="SignalP"/>
    </source>
</evidence>
<comment type="caution">
    <text evidence="5">The sequence shown here is derived from an EMBL/GenBank/DDBJ whole genome shotgun (WGS) entry which is preliminary data.</text>
</comment>
<dbReference type="AlphaFoldDB" id="A0AAD8QGI3"/>
<dbReference type="GO" id="GO:0046872">
    <property type="term" value="F:metal ion binding"/>
    <property type="evidence" value="ECO:0007669"/>
    <property type="project" value="UniProtKB-KW"/>
</dbReference>
<evidence type="ECO:0000313" key="6">
    <source>
        <dbReference type="Proteomes" id="UP001231189"/>
    </source>
</evidence>
<feature type="domain" description="Phytocyanin" evidence="4">
    <location>
        <begin position="27"/>
        <end position="125"/>
    </location>
</feature>
<proteinExistence type="predicted"/>
<gene>
    <name evidence="5" type="ORF">QYE76_016451</name>
</gene>
<accession>A0AAD8QGI3</accession>
<evidence type="ECO:0000259" key="4">
    <source>
        <dbReference type="PROSITE" id="PS51485"/>
    </source>
</evidence>
<keyword evidence="2" id="KW-0325">Glycoprotein</keyword>